<organism evidence="2 3">
    <name type="scientific">Aquimarina spongiae</name>
    <dbReference type="NCBI Taxonomy" id="570521"/>
    <lineage>
        <taxon>Bacteria</taxon>
        <taxon>Pseudomonadati</taxon>
        <taxon>Bacteroidota</taxon>
        <taxon>Flavobacteriia</taxon>
        <taxon>Flavobacteriales</taxon>
        <taxon>Flavobacteriaceae</taxon>
        <taxon>Aquimarina</taxon>
    </lineage>
</organism>
<accession>A0A1M6CDW1</accession>
<evidence type="ECO:0000313" key="3">
    <source>
        <dbReference type="Proteomes" id="UP000184432"/>
    </source>
</evidence>
<evidence type="ECO:0000256" key="1">
    <source>
        <dbReference type="SAM" id="SignalP"/>
    </source>
</evidence>
<protein>
    <submittedName>
        <fullName evidence="2">Uncharacterized protein</fullName>
    </submittedName>
</protein>
<dbReference type="Proteomes" id="UP000184432">
    <property type="component" value="Unassembled WGS sequence"/>
</dbReference>
<keyword evidence="1" id="KW-0732">Signal</keyword>
<name>A0A1M6CDW1_9FLAO</name>
<dbReference type="AlphaFoldDB" id="A0A1M6CDW1"/>
<keyword evidence="3" id="KW-1185">Reference proteome</keyword>
<gene>
    <name evidence="2" type="ORF">SAMN04488508_10270</name>
</gene>
<feature type="signal peptide" evidence="1">
    <location>
        <begin position="1"/>
        <end position="21"/>
    </location>
</feature>
<reference evidence="3" key="1">
    <citation type="submission" date="2016-11" db="EMBL/GenBank/DDBJ databases">
        <authorList>
            <person name="Varghese N."/>
            <person name="Submissions S."/>
        </authorList>
    </citation>
    <scope>NUCLEOTIDE SEQUENCE [LARGE SCALE GENOMIC DNA]</scope>
    <source>
        <strain evidence="3">DSM 22623</strain>
    </source>
</reference>
<proteinExistence type="predicted"/>
<evidence type="ECO:0000313" key="2">
    <source>
        <dbReference type="EMBL" id="SHI59202.1"/>
    </source>
</evidence>
<sequence length="251" mass="29717">MNFIITKKSAFVLLLVSYAFYGQKNSDSAQYYNWFDSMIGKTHTGLFNGRQYVDTDVNKIFEDRNAFFLSDKVQLATITYNNQTYYEVPLKYNLENDHVLVSLKSGTSSSIIQLIDEKIEHFSIKDFNFKRLDTMSTDGSKIRGFYQIIVNDEVFTLYKKNKRNRKERIEDLGKTKIYYEFVDDHSYVLFYKDSYWDVISKSNILDVFPEEKGIVKKYYTDQRQERKSNPDLFMKNLFEYIGDNLSTSNDI</sequence>
<dbReference type="EMBL" id="FQYP01000002">
    <property type="protein sequence ID" value="SHI59202.1"/>
    <property type="molecule type" value="Genomic_DNA"/>
</dbReference>
<dbReference type="RefSeq" id="WP_073314604.1">
    <property type="nucleotide sequence ID" value="NZ_FQYP01000002.1"/>
</dbReference>
<feature type="chain" id="PRO_5013087573" evidence="1">
    <location>
        <begin position="22"/>
        <end position="251"/>
    </location>
</feature>
<dbReference type="STRING" id="570521.SAMN04488508_10270"/>
<dbReference type="OrthoDB" id="1187639at2"/>